<reference evidence="1 2" key="1">
    <citation type="submission" date="2018-11" db="EMBL/GenBank/DDBJ databases">
        <title>Species Designations Belie Phenotypic and Genotypic Heterogeneity in Oral Streptococci.</title>
        <authorList>
            <person name="Velsko I."/>
        </authorList>
    </citation>
    <scope>NUCLEOTIDE SEQUENCE [LARGE SCALE GENOMIC DNA]</scope>
    <source>
        <strain evidence="1 2">BCC37</strain>
    </source>
</reference>
<gene>
    <name evidence="1" type="ORF">D8869_02115</name>
</gene>
<sequence>MDKLIQFFTVLTQFLTVGIAFYGIKSYTSKKLFDEKVKIYRSYLKIISKGTLNGSRQEKQELASEYIKVKQEIICFAPENIVKLISELEPFNMSDKAKYQKYLELLNLMRYDLSKSKSISPDVLSKILV</sequence>
<evidence type="ECO:0000313" key="2">
    <source>
        <dbReference type="Proteomes" id="UP000280406"/>
    </source>
</evidence>
<dbReference type="EMBL" id="RJND01000001">
    <property type="protein sequence ID" value="RSI54332.1"/>
    <property type="molecule type" value="Genomic_DNA"/>
</dbReference>
<dbReference type="RefSeq" id="WP_260467415.1">
    <property type="nucleotide sequence ID" value="NZ_CP076615.1"/>
</dbReference>
<dbReference type="AlphaFoldDB" id="A0AB74DS96"/>
<proteinExistence type="predicted"/>
<evidence type="ECO:0000313" key="1">
    <source>
        <dbReference type="EMBL" id="RSI54332.1"/>
    </source>
</evidence>
<protein>
    <recommendedName>
        <fullName evidence="3">Phage protein</fullName>
    </recommendedName>
</protein>
<organism evidence="1 2">
    <name type="scientific">Streptococcus sanguinis</name>
    <dbReference type="NCBI Taxonomy" id="1305"/>
    <lineage>
        <taxon>Bacteria</taxon>
        <taxon>Bacillati</taxon>
        <taxon>Bacillota</taxon>
        <taxon>Bacilli</taxon>
        <taxon>Lactobacillales</taxon>
        <taxon>Streptococcaceae</taxon>
        <taxon>Streptococcus</taxon>
    </lineage>
</organism>
<dbReference type="Proteomes" id="UP000280406">
    <property type="component" value="Unassembled WGS sequence"/>
</dbReference>
<evidence type="ECO:0008006" key="3">
    <source>
        <dbReference type="Google" id="ProtNLM"/>
    </source>
</evidence>
<comment type="caution">
    <text evidence="1">The sequence shown here is derived from an EMBL/GenBank/DDBJ whole genome shotgun (WGS) entry which is preliminary data.</text>
</comment>
<name>A0AB74DS96_STRSA</name>
<accession>A0AB74DS96</accession>